<feature type="region of interest" description="Disordered" evidence="1">
    <location>
        <begin position="188"/>
        <end position="216"/>
    </location>
</feature>
<dbReference type="InterPro" id="IPR036338">
    <property type="entry name" value="Aha1"/>
</dbReference>
<sequence>MATSDFEPAATFQGSRSGKEYKMGSEGLGYYPTGPAPPAAAAAAAADSAVASLPPPPPPPSAAAAANASAVAKTTGSGDGIDPKERWHWKERDLRDFINDWLTACMVTHNGGLLFENERFQARTTIIRGDFGDEGAAFLNWRKGKCFATYTFGVRFEYQGAVKMDGRVIGQSKGVVWLRDVGNFDDDEADANRPLDITGTWQHPPQGQQPGQTPLREPEPYEVQLKEAMIEFSPEPVRARIRQLRKALDVLAEQGDKSLPKAEDVVAAMLEESGEAGAIAVATEEARIQADAAVKAEEYVEGLRRKHRHDRHVAALEDPTLATVSLSYCDLRPADIGELVDALKKNPVATTLDLNANNHVDDAALQPLLLALANGAMPELKVLNLQGTGASVVSRNMCKGLKMMRKAIEVRFDEE</sequence>
<dbReference type="InterPro" id="IPR032675">
    <property type="entry name" value="LRR_dom_sf"/>
</dbReference>
<gene>
    <name evidence="2" type="ORF">FPAR1323_LOCUS9627</name>
</gene>
<feature type="region of interest" description="Disordered" evidence="1">
    <location>
        <begin position="1"/>
        <end position="84"/>
    </location>
</feature>
<accession>A0A7S2C9R8</accession>
<organism evidence="2">
    <name type="scientific">Florenciella parvula</name>
    <dbReference type="NCBI Taxonomy" id="236787"/>
    <lineage>
        <taxon>Eukaryota</taxon>
        <taxon>Sar</taxon>
        <taxon>Stramenopiles</taxon>
        <taxon>Ochrophyta</taxon>
        <taxon>Dictyochophyceae</taxon>
        <taxon>Florenciellales</taxon>
        <taxon>Florenciella</taxon>
    </lineage>
</organism>
<dbReference type="AlphaFoldDB" id="A0A7S2C9R8"/>
<dbReference type="Gene3D" id="3.15.10.20">
    <property type="entry name" value="Activator of Hsp90 ATPase Aha1, N-terminal domain"/>
    <property type="match status" value="1"/>
</dbReference>
<dbReference type="SUPFAM" id="SSF103111">
    <property type="entry name" value="Activator of Hsp90 ATPase, Aha1"/>
    <property type="match status" value="1"/>
</dbReference>
<protein>
    <submittedName>
        <fullName evidence="2">Uncharacterized protein</fullName>
    </submittedName>
</protein>
<dbReference type="Gene3D" id="3.80.10.10">
    <property type="entry name" value="Ribonuclease Inhibitor"/>
    <property type="match status" value="1"/>
</dbReference>
<feature type="compositionally biased region" description="Low complexity" evidence="1">
    <location>
        <begin position="198"/>
        <end position="214"/>
    </location>
</feature>
<dbReference type="SUPFAM" id="SSF52047">
    <property type="entry name" value="RNI-like"/>
    <property type="match status" value="1"/>
</dbReference>
<evidence type="ECO:0000256" key="1">
    <source>
        <dbReference type="SAM" id="MobiDB-lite"/>
    </source>
</evidence>
<proteinExistence type="predicted"/>
<name>A0A7S2C9R8_9STRA</name>
<feature type="compositionally biased region" description="Low complexity" evidence="1">
    <location>
        <begin position="39"/>
        <end position="52"/>
    </location>
</feature>
<dbReference type="EMBL" id="HBGT01018282">
    <property type="protein sequence ID" value="CAD9419755.1"/>
    <property type="molecule type" value="Transcribed_RNA"/>
</dbReference>
<evidence type="ECO:0000313" key="2">
    <source>
        <dbReference type="EMBL" id="CAD9419755.1"/>
    </source>
</evidence>
<reference evidence="2" key="1">
    <citation type="submission" date="2021-01" db="EMBL/GenBank/DDBJ databases">
        <authorList>
            <person name="Corre E."/>
            <person name="Pelletier E."/>
            <person name="Niang G."/>
            <person name="Scheremetjew M."/>
            <person name="Finn R."/>
            <person name="Kale V."/>
            <person name="Holt S."/>
            <person name="Cochrane G."/>
            <person name="Meng A."/>
            <person name="Brown T."/>
            <person name="Cohen L."/>
        </authorList>
    </citation>
    <scope>NUCLEOTIDE SEQUENCE</scope>
    <source>
        <strain evidence="2">RCC1693</strain>
    </source>
</reference>
<feature type="compositionally biased region" description="Low complexity" evidence="1">
    <location>
        <begin position="62"/>
        <end position="72"/>
    </location>
</feature>